<sequence>MSTSVQELQALPELELEPGHGEVEFSCTYTCPSNDSCGSTCQTQ</sequence>
<dbReference type="Proteomes" id="UP001597063">
    <property type="component" value="Unassembled WGS sequence"/>
</dbReference>
<name>A0ABW2XWA3_9ACTN</name>
<comment type="caution">
    <text evidence="1">The sequence shown here is derived from an EMBL/GenBank/DDBJ whole genome shotgun (WGS) entry which is preliminary data.</text>
</comment>
<dbReference type="EMBL" id="JBHTGP010000018">
    <property type="protein sequence ID" value="MFD0690513.1"/>
    <property type="molecule type" value="Genomic_DNA"/>
</dbReference>
<gene>
    <name evidence="1" type="ORF">ACFQZM_38915</name>
</gene>
<dbReference type="RefSeq" id="WP_378325294.1">
    <property type="nucleotide sequence ID" value="NZ_JBHTGP010000018.1"/>
</dbReference>
<protein>
    <recommendedName>
        <fullName evidence="3">FxLD family lantipeptide</fullName>
    </recommendedName>
</protein>
<evidence type="ECO:0000313" key="1">
    <source>
        <dbReference type="EMBL" id="MFD0690513.1"/>
    </source>
</evidence>
<reference evidence="2" key="1">
    <citation type="journal article" date="2019" name="Int. J. Syst. Evol. Microbiol.">
        <title>The Global Catalogue of Microorganisms (GCM) 10K type strain sequencing project: providing services to taxonomists for standard genome sequencing and annotation.</title>
        <authorList>
            <consortium name="The Broad Institute Genomics Platform"/>
            <consortium name="The Broad Institute Genome Sequencing Center for Infectious Disease"/>
            <person name="Wu L."/>
            <person name="Ma J."/>
        </authorList>
    </citation>
    <scope>NUCLEOTIDE SEQUENCE [LARGE SCALE GENOMIC DNA]</scope>
    <source>
        <strain evidence="2">JCM 9371</strain>
    </source>
</reference>
<accession>A0ABW2XWA3</accession>
<keyword evidence="2" id="KW-1185">Reference proteome</keyword>
<evidence type="ECO:0008006" key="3">
    <source>
        <dbReference type="Google" id="ProtNLM"/>
    </source>
</evidence>
<evidence type="ECO:0000313" key="2">
    <source>
        <dbReference type="Proteomes" id="UP001597063"/>
    </source>
</evidence>
<proteinExistence type="predicted"/>
<organism evidence="1 2">
    <name type="scientific">Actinomadura fibrosa</name>
    <dbReference type="NCBI Taxonomy" id="111802"/>
    <lineage>
        <taxon>Bacteria</taxon>
        <taxon>Bacillati</taxon>
        <taxon>Actinomycetota</taxon>
        <taxon>Actinomycetes</taxon>
        <taxon>Streptosporangiales</taxon>
        <taxon>Thermomonosporaceae</taxon>
        <taxon>Actinomadura</taxon>
    </lineage>
</organism>